<dbReference type="InterPro" id="IPR014217">
    <property type="entry name" value="Spore_III_AA"/>
</dbReference>
<keyword evidence="2" id="KW-0067">ATP-binding</keyword>
<keyword evidence="5" id="KW-1185">Reference proteome</keyword>
<dbReference type="InterPro" id="IPR045735">
    <property type="entry name" value="Spore_III_AA_AAA+_ATPase"/>
</dbReference>
<organism evidence="4 5">
    <name type="scientific">Caldalkalibacillus uzonensis</name>
    <dbReference type="NCBI Taxonomy" id="353224"/>
    <lineage>
        <taxon>Bacteria</taxon>
        <taxon>Bacillati</taxon>
        <taxon>Bacillota</taxon>
        <taxon>Bacilli</taxon>
        <taxon>Bacillales</taxon>
        <taxon>Bacillaceae</taxon>
        <taxon>Caldalkalibacillus</taxon>
    </lineage>
</organism>
<evidence type="ECO:0000256" key="2">
    <source>
        <dbReference type="ARBA" id="ARBA00022840"/>
    </source>
</evidence>
<accession>A0ABU0CMV1</accession>
<dbReference type="EMBL" id="JAUSUQ010000001">
    <property type="protein sequence ID" value="MDQ0337739.1"/>
    <property type="molecule type" value="Genomic_DNA"/>
</dbReference>
<dbReference type="Pfam" id="PF19568">
    <property type="entry name" value="Spore_III_AA"/>
    <property type="match status" value="1"/>
</dbReference>
<dbReference type="Gene3D" id="3.40.50.300">
    <property type="entry name" value="P-loop containing nucleotide triphosphate hydrolases"/>
    <property type="match status" value="1"/>
</dbReference>
<dbReference type="PANTHER" id="PTHR20953:SF3">
    <property type="entry name" value="P-LOOP CONTAINING NUCLEOSIDE TRIPHOSPHATE HYDROLASES SUPERFAMILY PROTEIN"/>
    <property type="match status" value="1"/>
</dbReference>
<dbReference type="SUPFAM" id="SSF52540">
    <property type="entry name" value="P-loop containing nucleoside triphosphate hydrolases"/>
    <property type="match status" value="1"/>
</dbReference>
<gene>
    <name evidence="4" type="ORF">J2S00_000509</name>
</gene>
<reference evidence="4 5" key="1">
    <citation type="submission" date="2023-07" db="EMBL/GenBank/DDBJ databases">
        <title>Genomic Encyclopedia of Type Strains, Phase IV (KMG-IV): sequencing the most valuable type-strain genomes for metagenomic binning, comparative biology and taxonomic classification.</title>
        <authorList>
            <person name="Goeker M."/>
        </authorList>
    </citation>
    <scope>NUCLEOTIDE SEQUENCE [LARGE SCALE GENOMIC DNA]</scope>
    <source>
        <strain evidence="4 5">DSM 17740</strain>
    </source>
</reference>
<dbReference type="InterPro" id="IPR003593">
    <property type="entry name" value="AAA+_ATPase"/>
</dbReference>
<evidence type="ECO:0000256" key="1">
    <source>
        <dbReference type="ARBA" id="ARBA00022741"/>
    </source>
</evidence>
<sequence>MDSRLLACFSQRIKHAVVRIPSDVQAKIEEIRIRINQPVEIWVQNQSYFLTEAGRLSRSASQGLLATPEDGQKILNLVSRHSIYAIEEELKRGYITILGGHRVGIAGRAVVDRGRIQHMKHIRFFNFRVAREVKGIAEEILPYLIDKQQPLNTLIVSPPQCGKTTLLRDIIRVFSYGHDVHNFDGFKVGVVDERSEIASCLDGMPQHDLGPRVDVLDACPKAEGMMMLIRSMSPQVIACDEIGSEQDTRAVLEALHAGVAIVATAHGSRIEDVKQRPGLAPLFHTSVFERFVVLSHRKGAGTIEAITDAEGRRFYPPSLRGMHYA</sequence>
<dbReference type="NCBIfam" id="TIGR02858">
    <property type="entry name" value="spore_III_AA"/>
    <property type="match status" value="1"/>
</dbReference>
<proteinExistence type="predicted"/>
<dbReference type="SMART" id="SM00382">
    <property type="entry name" value="AAA"/>
    <property type="match status" value="1"/>
</dbReference>
<dbReference type="InterPro" id="IPR027417">
    <property type="entry name" value="P-loop_NTPase"/>
</dbReference>
<evidence type="ECO:0000313" key="4">
    <source>
        <dbReference type="EMBL" id="MDQ0337739.1"/>
    </source>
</evidence>
<dbReference type="Proteomes" id="UP001232445">
    <property type="component" value="Unassembled WGS sequence"/>
</dbReference>
<feature type="domain" description="AAA+ ATPase" evidence="3">
    <location>
        <begin position="149"/>
        <end position="296"/>
    </location>
</feature>
<protein>
    <submittedName>
        <fullName evidence="4">Stage III sporulation protein AA</fullName>
    </submittedName>
</protein>
<evidence type="ECO:0000313" key="5">
    <source>
        <dbReference type="Proteomes" id="UP001232445"/>
    </source>
</evidence>
<dbReference type="PANTHER" id="PTHR20953">
    <property type="entry name" value="KINASE-RELATED"/>
    <property type="match status" value="1"/>
</dbReference>
<keyword evidence="1" id="KW-0547">Nucleotide-binding</keyword>
<evidence type="ECO:0000259" key="3">
    <source>
        <dbReference type="SMART" id="SM00382"/>
    </source>
</evidence>
<comment type="caution">
    <text evidence="4">The sequence shown here is derived from an EMBL/GenBank/DDBJ whole genome shotgun (WGS) entry which is preliminary data.</text>
</comment>
<name>A0ABU0CMV1_9BACI</name>